<gene>
    <name evidence="1" type="ORF">PB01_15255</name>
</gene>
<reference evidence="1 2" key="1">
    <citation type="submission" date="2018-07" db="EMBL/GenBank/DDBJ databases">
        <title>Complete genome sequence of Psychrobacillus sp. PB01, isolated from iceberg, and comparative genome analysis of Psychrobacillus strains.</title>
        <authorList>
            <person name="Lee P.C."/>
        </authorList>
    </citation>
    <scope>NUCLEOTIDE SEQUENCE [LARGE SCALE GENOMIC DNA]</scope>
    <source>
        <strain evidence="1 2">PB01</strain>
    </source>
</reference>
<dbReference type="Proteomes" id="UP000325517">
    <property type="component" value="Chromosome"/>
</dbReference>
<dbReference type="KEGG" id="psyo:PB01_15255"/>
<dbReference type="RefSeq" id="WP_151700963.1">
    <property type="nucleotide sequence ID" value="NZ_CP031223.1"/>
</dbReference>
<accession>A0A5J6SRG2</accession>
<dbReference type="OrthoDB" id="1122256at2"/>
<sequence>MLENVIEFFRNLPEKKCATCGETIEEQHECYGNQCDQCNTL</sequence>
<dbReference type="EMBL" id="CP031223">
    <property type="protein sequence ID" value="QFG00074.1"/>
    <property type="molecule type" value="Genomic_DNA"/>
</dbReference>
<name>A0A5J6SRG2_9BACI</name>
<dbReference type="Pfam" id="PF14149">
    <property type="entry name" value="YhfH"/>
    <property type="match status" value="1"/>
</dbReference>
<dbReference type="AlphaFoldDB" id="A0A5J6SRG2"/>
<evidence type="ECO:0000313" key="1">
    <source>
        <dbReference type="EMBL" id="QFG00074.1"/>
    </source>
</evidence>
<keyword evidence="2" id="KW-1185">Reference proteome</keyword>
<protein>
    <submittedName>
        <fullName evidence="1">YhfH family protein</fullName>
    </submittedName>
</protein>
<organism evidence="1 2">
    <name type="scientific">Psychrobacillus glaciei</name>
    <dbReference type="NCBI Taxonomy" id="2283160"/>
    <lineage>
        <taxon>Bacteria</taxon>
        <taxon>Bacillati</taxon>
        <taxon>Bacillota</taxon>
        <taxon>Bacilli</taxon>
        <taxon>Bacillales</taxon>
        <taxon>Bacillaceae</taxon>
        <taxon>Psychrobacillus</taxon>
    </lineage>
</organism>
<evidence type="ECO:0000313" key="2">
    <source>
        <dbReference type="Proteomes" id="UP000325517"/>
    </source>
</evidence>
<dbReference type="InterPro" id="IPR025432">
    <property type="entry name" value="YhfH-like"/>
</dbReference>
<proteinExistence type="predicted"/>